<protein>
    <submittedName>
        <fullName evidence="1">Uncharacterized protein</fullName>
    </submittedName>
</protein>
<dbReference type="AlphaFoldDB" id="A0A4S8K1R3"/>
<dbReference type="Proteomes" id="UP000317650">
    <property type="component" value="Chromosome 8"/>
</dbReference>
<organism evidence="1 2">
    <name type="scientific">Musa balbisiana</name>
    <name type="common">Banana</name>
    <dbReference type="NCBI Taxonomy" id="52838"/>
    <lineage>
        <taxon>Eukaryota</taxon>
        <taxon>Viridiplantae</taxon>
        <taxon>Streptophyta</taxon>
        <taxon>Embryophyta</taxon>
        <taxon>Tracheophyta</taxon>
        <taxon>Spermatophyta</taxon>
        <taxon>Magnoliopsida</taxon>
        <taxon>Liliopsida</taxon>
        <taxon>Zingiberales</taxon>
        <taxon>Musaceae</taxon>
        <taxon>Musa</taxon>
    </lineage>
</organism>
<reference evidence="1 2" key="1">
    <citation type="journal article" date="2019" name="Nat. Plants">
        <title>Genome sequencing of Musa balbisiana reveals subgenome evolution and function divergence in polyploid bananas.</title>
        <authorList>
            <person name="Yao X."/>
        </authorList>
    </citation>
    <scope>NUCLEOTIDE SEQUENCE [LARGE SCALE GENOMIC DNA]</scope>
    <source>
        <strain evidence="2">cv. DH-PKW</strain>
        <tissue evidence="1">Leaves</tissue>
    </source>
</reference>
<keyword evidence="2" id="KW-1185">Reference proteome</keyword>
<gene>
    <name evidence="1" type="ORF">C4D60_Mb08t06340</name>
</gene>
<sequence>MVHALIESLMSFVERVTKAQAISNQDNDTNEGDRVGAWQIMTPKGLLACNDRPVIIPRCGSSIEESLGSSRGVPRLCLEILYVTSRYSLDALESYINS</sequence>
<evidence type="ECO:0000313" key="1">
    <source>
        <dbReference type="EMBL" id="THU68674.1"/>
    </source>
</evidence>
<proteinExistence type="predicted"/>
<name>A0A4S8K1R3_MUSBA</name>
<comment type="caution">
    <text evidence="1">The sequence shown here is derived from an EMBL/GenBank/DDBJ whole genome shotgun (WGS) entry which is preliminary data.</text>
</comment>
<dbReference type="EMBL" id="PYDT01000002">
    <property type="protein sequence ID" value="THU68674.1"/>
    <property type="molecule type" value="Genomic_DNA"/>
</dbReference>
<accession>A0A4S8K1R3</accession>
<evidence type="ECO:0000313" key="2">
    <source>
        <dbReference type="Proteomes" id="UP000317650"/>
    </source>
</evidence>